<sequence length="402" mass="45544">MLKDVRISPMYYHERHIAMTIPRQQNDAMLRGTIIHSFVLEPEKFAEEFAIPAEMPADVVSTSSNLISIIKEYNASLPALMTPDELKAWIEAYNSELTPPLSLSAGAEETGMMYTSLPPRFQRIPADVKPTATAQKACIKEYNASLPPMLKTSGTREQLLDQIASVDPAFAEKERSKRLPYNTSGTKEQLTEIVRAIRPDIVTADDWHKQQEAASAGKTMISLDMYEQAKNIRAALRAHPSASRLLNHLARQSEVSYFGFDEETGLEIRVRPDLEITLPHTRIGGDLKTTSLGYVKQDELKARLHREIISRDYHLSAAMYCDTANLDQFFWIFVNRDEGYHWVAVVEASPDLLELGRKEYRKALRTINACAENNQWPAPITEDYTDELNDFDLRRLQALDAA</sequence>
<comment type="caution">
    <text evidence="2">The sequence shown here is derived from an EMBL/GenBank/DDBJ whole genome shotgun (WGS) entry which is preliminary data.</text>
</comment>
<protein>
    <recommendedName>
        <fullName evidence="1">Putative exodeoxyribonuclease 8 PDDEXK-like domain-containing protein</fullName>
    </recommendedName>
</protein>
<accession>A0A3V4IUN9</accession>
<dbReference type="AlphaFoldDB" id="A0A3V4IUN9"/>
<evidence type="ECO:0000259" key="1">
    <source>
        <dbReference type="Pfam" id="PF12684"/>
    </source>
</evidence>
<organism evidence="2 3">
    <name type="scientific">Salmonella enterica</name>
    <name type="common">Salmonella choleraesuis</name>
    <dbReference type="NCBI Taxonomy" id="28901"/>
    <lineage>
        <taxon>Bacteria</taxon>
        <taxon>Pseudomonadati</taxon>
        <taxon>Pseudomonadota</taxon>
        <taxon>Gammaproteobacteria</taxon>
        <taxon>Enterobacterales</taxon>
        <taxon>Enterobacteriaceae</taxon>
        <taxon>Salmonella</taxon>
    </lineage>
</organism>
<evidence type="ECO:0000313" key="2">
    <source>
        <dbReference type="EMBL" id="RXQ27530.1"/>
    </source>
</evidence>
<feature type="domain" description="Putative exodeoxyribonuclease 8 PDDEXK-like" evidence="1">
    <location>
        <begin position="215"/>
        <end position="378"/>
    </location>
</feature>
<dbReference type="Gene3D" id="3.90.320.10">
    <property type="match status" value="1"/>
</dbReference>
<dbReference type="Pfam" id="PF12684">
    <property type="entry name" value="DUF3799"/>
    <property type="match status" value="1"/>
</dbReference>
<dbReference type="EMBL" id="RSEO01000032">
    <property type="protein sequence ID" value="RXQ27530.1"/>
    <property type="molecule type" value="Genomic_DNA"/>
</dbReference>
<reference evidence="2 3" key="1">
    <citation type="submission" date="2018-12" db="EMBL/GenBank/DDBJ databases">
        <title>Identification of serotype of rogose Salmonella by whole genome sequencing.</title>
        <authorList>
            <person name="Sacchi C.T."/>
            <person name="Goncalves C.R."/>
            <person name="Tiba-Casas M.R."/>
        </authorList>
    </citation>
    <scope>NUCLEOTIDE SEQUENCE [LARGE SCALE GENOMIC DNA]</scope>
    <source>
        <strain evidence="2 3">169_17</strain>
    </source>
</reference>
<name>A0A3V4IUN9_SALER</name>
<dbReference type="Proteomes" id="UP000290660">
    <property type="component" value="Unassembled WGS sequence"/>
</dbReference>
<dbReference type="InterPro" id="IPR011604">
    <property type="entry name" value="PDDEXK-like_dom_sf"/>
</dbReference>
<evidence type="ECO:0000313" key="3">
    <source>
        <dbReference type="Proteomes" id="UP000290660"/>
    </source>
</evidence>
<gene>
    <name evidence="2" type="ORF">EI538_20850</name>
</gene>
<proteinExistence type="predicted"/>
<dbReference type="InterPro" id="IPR024432">
    <property type="entry name" value="Put_RecE_PDDEXK-like_dom"/>
</dbReference>